<dbReference type="Pfam" id="PF01368">
    <property type="entry name" value="DHH"/>
    <property type="match status" value="1"/>
</dbReference>
<feature type="domain" description="DHHA1" evidence="2">
    <location>
        <begin position="245"/>
        <end position="299"/>
    </location>
</feature>
<dbReference type="Proteomes" id="UP000628463">
    <property type="component" value="Unassembled WGS sequence"/>
</dbReference>
<sequence>MIDLTKMIDSFTHKHVFIQTHNFPDPDAIASAYGLQYLLHSRGLESTIIYKGKVEHGSSNAMVKKLGIKIIEYSDMTDMSQDAEIILVDSQKGNANIIDMPGNEVVCIDHHPIFGKSQYTFSDIRPEVGACASMIAQYIFDEGLQIPDNIATALLYGIRIDTAGLSRGMSNLDLDMFYKLFNLADRKKIAELDNNTLRKTDLLAYSSAINSIKTYGKTSYANTGYNSPEPLIAAISDFIMMLDTTDNTVVYSVKDDGIKISVRSVGTINAGKVANQALEGIGSGGGHENMAGGFVPYDKRITDPVHNDKYISELTNEIEQRFANVIDG</sequence>
<dbReference type="Pfam" id="PF02272">
    <property type="entry name" value="DHHA1"/>
    <property type="match status" value="1"/>
</dbReference>
<dbReference type="InterPro" id="IPR051319">
    <property type="entry name" value="Oligoribo/pAp-PDE_c-di-AMP_PDE"/>
</dbReference>
<comment type="caution">
    <text evidence="3">The sequence shown here is derived from an EMBL/GenBank/DDBJ whole genome shotgun (WGS) entry which is preliminary data.</text>
</comment>
<dbReference type="RefSeq" id="WP_186836177.1">
    <property type="nucleotide sequence ID" value="NZ_JACOPD010000002.1"/>
</dbReference>
<dbReference type="InterPro" id="IPR003156">
    <property type="entry name" value="DHHA1_dom"/>
</dbReference>
<organism evidence="3 4">
    <name type="scientific">Lachnospira hominis</name>
    <name type="common">ex Liu et al. 2021</name>
    <dbReference type="NCBI Taxonomy" id="2763051"/>
    <lineage>
        <taxon>Bacteria</taxon>
        <taxon>Bacillati</taxon>
        <taxon>Bacillota</taxon>
        <taxon>Clostridia</taxon>
        <taxon>Lachnospirales</taxon>
        <taxon>Lachnospiraceae</taxon>
        <taxon>Lachnospira</taxon>
    </lineage>
</organism>
<proteinExistence type="predicted"/>
<gene>
    <name evidence="3" type="ORF">H8S01_03365</name>
</gene>
<evidence type="ECO:0000259" key="2">
    <source>
        <dbReference type="Pfam" id="PF02272"/>
    </source>
</evidence>
<evidence type="ECO:0000313" key="4">
    <source>
        <dbReference type="Proteomes" id="UP000628463"/>
    </source>
</evidence>
<dbReference type="EMBL" id="JACOPD010000002">
    <property type="protein sequence ID" value="MBC5680002.1"/>
    <property type="molecule type" value="Genomic_DNA"/>
</dbReference>
<dbReference type="PANTHER" id="PTHR47618">
    <property type="entry name" value="BIFUNCTIONAL OLIGORIBONUCLEASE AND PAP PHOSPHATASE NRNA"/>
    <property type="match status" value="1"/>
</dbReference>
<dbReference type="InterPro" id="IPR001667">
    <property type="entry name" value="DDH_dom"/>
</dbReference>
<name>A0ABR7FXT3_9FIRM</name>
<dbReference type="SUPFAM" id="SSF64182">
    <property type="entry name" value="DHH phosphoesterases"/>
    <property type="match status" value="1"/>
</dbReference>
<feature type="domain" description="DDH" evidence="1">
    <location>
        <begin position="16"/>
        <end position="158"/>
    </location>
</feature>
<dbReference type="PANTHER" id="PTHR47618:SF1">
    <property type="entry name" value="BIFUNCTIONAL OLIGORIBONUCLEASE AND PAP PHOSPHATASE NRNA"/>
    <property type="match status" value="1"/>
</dbReference>
<dbReference type="Gene3D" id="3.10.310.30">
    <property type="match status" value="1"/>
</dbReference>
<protein>
    <submittedName>
        <fullName evidence="3">DHH family phosphoesterase</fullName>
    </submittedName>
</protein>
<keyword evidence="4" id="KW-1185">Reference proteome</keyword>
<reference evidence="3 4" key="1">
    <citation type="submission" date="2020-08" db="EMBL/GenBank/DDBJ databases">
        <title>Genome public.</title>
        <authorList>
            <person name="Liu C."/>
            <person name="Sun Q."/>
        </authorList>
    </citation>
    <scope>NUCLEOTIDE SEQUENCE [LARGE SCALE GENOMIC DNA]</scope>
    <source>
        <strain evidence="3 4">NSJ-43</strain>
    </source>
</reference>
<evidence type="ECO:0000259" key="1">
    <source>
        <dbReference type="Pfam" id="PF01368"/>
    </source>
</evidence>
<evidence type="ECO:0000313" key="3">
    <source>
        <dbReference type="EMBL" id="MBC5680002.1"/>
    </source>
</evidence>
<dbReference type="InterPro" id="IPR038763">
    <property type="entry name" value="DHH_sf"/>
</dbReference>
<dbReference type="Gene3D" id="3.90.1640.10">
    <property type="entry name" value="inorganic pyrophosphatase (n-terminal core)"/>
    <property type="match status" value="1"/>
</dbReference>
<accession>A0ABR7FXT3</accession>